<protein>
    <recommendedName>
        <fullName evidence="6 7">Pyrroline-5-carboxylate reductase</fullName>
        <shortName evidence="6">P5C reductase</shortName>
        <shortName evidence="6">P5CR</shortName>
        <ecNumber evidence="6 7">1.5.1.2</ecNumber>
    </recommendedName>
    <alternativeName>
        <fullName evidence="6">PCA reductase</fullName>
    </alternativeName>
</protein>
<dbReference type="RefSeq" id="WP_068683804.1">
    <property type="nucleotide sequence ID" value="NZ_LYPA01000064.1"/>
</dbReference>
<dbReference type="Gene3D" id="1.10.3730.10">
    <property type="entry name" value="ProC C-terminal domain-like"/>
    <property type="match status" value="1"/>
</dbReference>
<proteinExistence type="inferred from homology"/>
<dbReference type="HAMAP" id="MF_01925">
    <property type="entry name" value="P5C_reductase"/>
    <property type="match status" value="1"/>
</dbReference>
<evidence type="ECO:0000313" key="12">
    <source>
        <dbReference type="Proteomes" id="UP000092024"/>
    </source>
</evidence>
<evidence type="ECO:0000256" key="8">
    <source>
        <dbReference type="PIRSR" id="PIRSR000193-1"/>
    </source>
</evidence>
<dbReference type="InterPro" id="IPR036291">
    <property type="entry name" value="NAD(P)-bd_dom_sf"/>
</dbReference>
<reference evidence="11 12" key="1">
    <citation type="submission" date="2016-05" db="EMBL/GenBank/DDBJ databases">
        <title>Paenibacillus oryzae. sp. nov., isolated from the rice root.</title>
        <authorList>
            <person name="Zhang J."/>
            <person name="Zhang X."/>
        </authorList>
    </citation>
    <scope>NUCLEOTIDE SEQUENCE [LARGE SCALE GENOMIC DNA]</scope>
    <source>
        <strain evidence="11 12">1DrF-4</strain>
    </source>
</reference>
<dbReference type="EC" id="1.5.1.2" evidence="6 7"/>
<accession>A0A1A5YGK0</accession>
<sequence>MNTAASNAISDLHVCFYGAGSMSEAILRGMLQKKLLAPQRVSMLNRSGGERLAELKRLYNVTTLLDGGSKEELLRGADIIFLAMKPKDAAEALTQLNGLLSPGTLIISVIAGLSIETMAFLLGASQPIVRCMPNTSSTIGLGATGISYSAAVSQEQREITETIFSSFGIHAVVEEKLQGAITGLSGSGPAYVYYFMEAMIDAASQLGIERETAHRLILQTVTGAAEMVRLTGEKPEELRRKVTSPGGTTQAAIEVLSDGDWSGTFIKAMFRAAERADEMGRDIERSVSK</sequence>
<dbReference type="GO" id="GO:0005737">
    <property type="term" value="C:cytoplasm"/>
    <property type="evidence" value="ECO:0007669"/>
    <property type="project" value="UniProtKB-SubCell"/>
</dbReference>
<evidence type="ECO:0000256" key="4">
    <source>
        <dbReference type="ARBA" id="ARBA00023002"/>
    </source>
</evidence>
<dbReference type="Gene3D" id="3.40.50.720">
    <property type="entry name" value="NAD(P)-binding Rossmann-like Domain"/>
    <property type="match status" value="1"/>
</dbReference>
<evidence type="ECO:0000259" key="9">
    <source>
        <dbReference type="Pfam" id="PF03807"/>
    </source>
</evidence>
<feature type="domain" description="Pyrroline-5-carboxylate reductase dimerisation" evidence="10">
    <location>
        <begin position="175"/>
        <end position="279"/>
    </location>
</feature>
<keyword evidence="12" id="KW-1185">Reference proteome</keyword>
<dbReference type="InterPro" id="IPR028939">
    <property type="entry name" value="P5C_Rdtase_cat_N"/>
</dbReference>
<dbReference type="SUPFAM" id="SSF51735">
    <property type="entry name" value="NAD(P)-binding Rossmann-fold domains"/>
    <property type="match status" value="1"/>
</dbReference>
<dbReference type="Pfam" id="PF14748">
    <property type="entry name" value="P5CR_dimer"/>
    <property type="match status" value="1"/>
</dbReference>
<dbReference type="PANTHER" id="PTHR11645:SF49">
    <property type="entry name" value="PYRROLINE-5-CARBOXYLATE REDUCTASE 1"/>
    <property type="match status" value="1"/>
</dbReference>
<keyword evidence="6" id="KW-0028">Amino-acid biosynthesis</keyword>
<dbReference type="EMBL" id="LYPA01000064">
    <property type="protein sequence ID" value="OBR64776.1"/>
    <property type="molecule type" value="Genomic_DNA"/>
</dbReference>
<comment type="catalytic activity">
    <reaction evidence="6">
        <text>L-proline + NADP(+) = (S)-1-pyrroline-5-carboxylate + NADPH + 2 H(+)</text>
        <dbReference type="Rhea" id="RHEA:14109"/>
        <dbReference type="ChEBI" id="CHEBI:15378"/>
        <dbReference type="ChEBI" id="CHEBI:17388"/>
        <dbReference type="ChEBI" id="CHEBI:57783"/>
        <dbReference type="ChEBI" id="CHEBI:58349"/>
        <dbReference type="ChEBI" id="CHEBI:60039"/>
        <dbReference type="EC" id="1.5.1.2"/>
    </reaction>
</comment>
<dbReference type="Pfam" id="PF03807">
    <property type="entry name" value="F420_oxidored"/>
    <property type="match status" value="1"/>
</dbReference>
<evidence type="ECO:0000256" key="1">
    <source>
        <dbReference type="ARBA" id="ARBA00005525"/>
    </source>
</evidence>
<keyword evidence="6" id="KW-0963">Cytoplasm</keyword>
<dbReference type="STRING" id="1844972.A7K91_04110"/>
<evidence type="ECO:0000256" key="6">
    <source>
        <dbReference type="HAMAP-Rule" id="MF_01925"/>
    </source>
</evidence>
<keyword evidence="4 6" id="KW-0560">Oxidoreductase</keyword>
<comment type="subcellular location">
    <subcellularLocation>
        <location evidence="6">Cytoplasm</location>
    </subcellularLocation>
</comment>
<keyword evidence="3 6" id="KW-0521">NADP</keyword>
<dbReference type="GO" id="GO:0004735">
    <property type="term" value="F:pyrroline-5-carboxylate reductase activity"/>
    <property type="evidence" value="ECO:0007669"/>
    <property type="project" value="UniProtKB-UniRule"/>
</dbReference>
<keyword evidence="2 6" id="KW-0641">Proline biosynthesis</keyword>
<evidence type="ECO:0000259" key="10">
    <source>
        <dbReference type="Pfam" id="PF14748"/>
    </source>
</evidence>
<name>A0A1A5YGK0_9BACL</name>
<dbReference type="InterPro" id="IPR000304">
    <property type="entry name" value="Pyrroline-COOH_reductase"/>
</dbReference>
<dbReference type="AlphaFoldDB" id="A0A1A5YGK0"/>
<comment type="pathway">
    <text evidence="6">Amino-acid biosynthesis; L-proline biosynthesis; L-proline from L-glutamate 5-semialdehyde: step 1/1.</text>
</comment>
<dbReference type="UniPathway" id="UPA00098">
    <property type="reaction ID" value="UER00361"/>
</dbReference>
<dbReference type="FunFam" id="1.10.3730.10:FF:000001">
    <property type="entry name" value="Pyrroline-5-carboxylate reductase"/>
    <property type="match status" value="1"/>
</dbReference>
<comment type="caution">
    <text evidence="11">The sequence shown here is derived from an EMBL/GenBank/DDBJ whole genome shotgun (WGS) entry which is preliminary data.</text>
</comment>
<dbReference type="PANTHER" id="PTHR11645">
    <property type="entry name" value="PYRROLINE-5-CARBOXYLATE REDUCTASE"/>
    <property type="match status" value="1"/>
</dbReference>
<dbReference type="GO" id="GO:0055129">
    <property type="term" value="P:L-proline biosynthetic process"/>
    <property type="evidence" value="ECO:0007669"/>
    <property type="project" value="UniProtKB-UniRule"/>
</dbReference>
<dbReference type="PIRSF" id="PIRSF000193">
    <property type="entry name" value="Pyrrol-5-carb_rd"/>
    <property type="match status" value="1"/>
</dbReference>
<organism evidence="11 12">
    <name type="scientific">Paenibacillus oryzae</name>
    <dbReference type="NCBI Taxonomy" id="1844972"/>
    <lineage>
        <taxon>Bacteria</taxon>
        <taxon>Bacillati</taxon>
        <taxon>Bacillota</taxon>
        <taxon>Bacilli</taxon>
        <taxon>Bacillales</taxon>
        <taxon>Paenibacillaceae</taxon>
        <taxon>Paenibacillus</taxon>
    </lineage>
</organism>
<dbReference type="NCBIfam" id="TIGR00112">
    <property type="entry name" value="proC"/>
    <property type="match status" value="1"/>
</dbReference>
<evidence type="ECO:0000313" key="11">
    <source>
        <dbReference type="EMBL" id="OBR64776.1"/>
    </source>
</evidence>
<comment type="function">
    <text evidence="5 6">Catalyzes the reduction of 1-pyrroline-5-carboxylate (PCA) to L-proline.</text>
</comment>
<evidence type="ECO:0000256" key="5">
    <source>
        <dbReference type="ARBA" id="ARBA00058118"/>
    </source>
</evidence>
<evidence type="ECO:0000256" key="3">
    <source>
        <dbReference type="ARBA" id="ARBA00022857"/>
    </source>
</evidence>
<feature type="domain" description="Pyrroline-5-carboxylate reductase catalytic N-terminal" evidence="9">
    <location>
        <begin position="14"/>
        <end position="112"/>
    </location>
</feature>
<comment type="catalytic activity">
    <reaction evidence="6">
        <text>L-proline + NAD(+) = (S)-1-pyrroline-5-carboxylate + NADH + 2 H(+)</text>
        <dbReference type="Rhea" id="RHEA:14105"/>
        <dbReference type="ChEBI" id="CHEBI:15378"/>
        <dbReference type="ChEBI" id="CHEBI:17388"/>
        <dbReference type="ChEBI" id="CHEBI:57540"/>
        <dbReference type="ChEBI" id="CHEBI:57945"/>
        <dbReference type="ChEBI" id="CHEBI:60039"/>
        <dbReference type="EC" id="1.5.1.2"/>
    </reaction>
</comment>
<dbReference type="InterPro" id="IPR029036">
    <property type="entry name" value="P5CR_dimer"/>
</dbReference>
<evidence type="ECO:0000256" key="2">
    <source>
        <dbReference type="ARBA" id="ARBA00022650"/>
    </source>
</evidence>
<gene>
    <name evidence="6" type="primary">proC</name>
    <name evidence="11" type="ORF">A7K91_04110</name>
</gene>
<dbReference type="SUPFAM" id="SSF48179">
    <property type="entry name" value="6-phosphogluconate dehydrogenase C-terminal domain-like"/>
    <property type="match status" value="1"/>
</dbReference>
<dbReference type="InterPro" id="IPR008927">
    <property type="entry name" value="6-PGluconate_DH-like_C_sf"/>
</dbReference>
<comment type="similarity">
    <text evidence="1 6">Belongs to the pyrroline-5-carboxylate reductase family.</text>
</comment>
<evidence type="ECO:0000256" key="7">
    <source>
        <dbReference type="NCBIfam" id="TIGR00112"/>
    </source>
</evidence>
<feature type="binding site" evidence="8">
    <location>
        <begin position="83"/>
        <end position="86"/>
    </location>
    <ligand>
        <name>NADP(+)</name>
        <dbReference type="ChEBI" id="CHEBI:58349"/>
    </ligand>
</feature>
<dbReference type="Proteomes" id="UP000092024">
    <property type="component" value="Unassembled WGS sequence"/>
</dbReference>